<proteinExistence type="predicted"/>
<dbReference type="AlphaFoldDB" id="A0A423GUH8"/>
<reference evidence="1 2" key="1">
    <citation type="submission" date="2016-10" db="EMBL/GenBank/DDBJ databases">
        <title>Comparative genome analysis of multiple Pseudomonas spp. focuses on biocontrol and plant growth promoting traits.</title>
        <authorList>
            <person name="Tao X.-Y."/>
            <person name="Taylor C.G."/>
        </authorList>
    </citation>
    <scope>NUCLEOTIDE SEQUENCE [LARGE SCALE GENOMIC DNA]</scope>
    <source>
        <strain evidence="1 2">37D10</strain>
    </source>
</reference>
<dbReference type="Proteomes" id="UP000284684">
    <property type="component" value="Unassembled WGS sequence"/>
</dbReference>
<dbReference type="EMBL" id="MOBI01000009">
    <property type="protein sequence ID" value="RON01064.1"/>
    <property type="molecule type" value="Genomic_DNA"/>
</dbReference>
<organism evidence="1 2">
    <name type="scientific">Pseudomonas brassicacearum</name>
    <dbReference type="NCBI Taxonomy" id="930166"/>
    <lineage>
        <taxon>Bacteria</taxon>
        <taxon>Pseudomonadati</taxon>
        <taxon>Pseudomonadota</taxon>
        <taxon>Gammaproteobacteria</taxon>
        <taxon>Pseudomonadales</taxon>
        <taxon>Pseudomonadaceae</taxon>
        <taxon>Pseudomonas</taxon>
    </lineage>
</organism>
<name>A0A423GUH8_9PSED</name>
<sequence length="77" mass="8344">MDLPAMDTCVPAVTARGAIVEKGQKRRKAIGDYLNNHHSMIVPTLRVGTPPWTLCVRLRVTRSVTGCIPTQSVGTIS</sequence>
<comment type="caution">
    <text evidence="1">The sequence shown here is derived from an EMBL/GenBank/DDBJ whole genome shotgun (WGS) entry which is preliminary data.</text>
</comment>
<protein>
    <submittedName>
        <fullName evidence="1">Uncharacterized protein</fullName>
    </submittedName>
</protein>
<gene>
    <name evidence="1" type="ORF">BK658_07830</name>
</gene>
<evidence type="ECO:0000313" key="1">
    <source>
        <dbReference type="EMBL" id="RON01064.1"/>
    </source>
</evidence>
<accession>A0A423GUH8</accession>
<evidence type="ECO:0000313" key="2">
    <source>
        <dbReference type="Proteomes" id="UP000284684"/>
    </source>
</evidence>